<gene>
    <name evidence="1" type="ORF">Zm00014a_026242</name>
</gene>
<proteinExistence type="predicted"/>
<dbReference type="Proteomes" id="UP000251960">
    <property type="component" value="Chromosome 6"/>
</dbReference>
<dbReference type="EMBL" id="NCVQ01000007">
    <property type="protein sequence ID" value="PWZ16616.1"/>
    <property type="molecule type" value="Genomic_DNA"/>
</dbReference>
<comment type="caution">
    <text evidence="1">The sequence shown here is derived from an EMBL/GenBank/DDBJ whole genome shotgun (WGS) entry which is preliminary data.</text>
</comment>
<accession>A0A3L6E6W5</accession>
<sequence>MNSVIPGHQISPYRSP</sequence>
<organism evidence="1 2">
    <name type="scientific">Zea mays</name>
    <name type="common">Maize</name>
    <dbReference type="NCBI Taxonomy" id="4577"/>
    <lineage>
        <taxon>Eukaryota</taxon>
        <taxon>Viridiplantae</taxon>
        <taxon>Streptophyta</taxon>
        <taxon>Embryophyta</taxon>
        <taxon>Tracheophyta</taxon>
        <taxon>Spermatophyta</taxon>
        <taxon>Magnoliopsida</taxon>
        <taxon>Liliopsida</taxon>
        <taxon>Poales</taxon>
        <taxon>Poaceae</taxon>
        <taxon>PACMAD clade</taxon>
        <taxon>Panicoideae</taxon>
        <taxon>Andropogonodae</taxon>
        <taxon>Andropogoneae</taxon>
        <taxon>Tripsacinae</taxon>
        <taxon>Zea</taxon>
    </lineage>
</organism>
<name>A0A3L6E6W5_MAIZE</name>
<reference evidence="1 2" key="1">
    <citation type="journal article" date="2018" name="Nat. Genet.">
        <title>Extensive intraspecific gene order and gene structural variations between Mo17 and other maize genomes.</title>
        <authorList>
            <person name="Sun S."/>
            <person name="Zhou Y."/>
            <person name="Chen J."/>
            <person name="Shi J."/>
            <person name="Zhao H."/>
            <person name="Zhao H."/>
            <person name="Song W."/>
            <person name="Zhang M."/>
            <person name="Cui Y."/>
            <person name="Dong X."/>
            <person name="Liu H."/>
            <person name="Ma X."/>
            <person name="Jiao Y."/>
            <person name="Wang B."/>
            <person name="Wei X."/>
            <person name="Stein J.C."/>
            <person name="Glaubitz J.C."/>
            <person name="Lu F."/>
            <person name="Yu G."/>
            <person name="Liang C."/>
            <person name="Fengler K."/>
            <person name="Li B."/>
            <person name="Rafalski A."/>
            <person name="Schnable P.S."/>
            <person name="Ware D.H."/>
            <person name="Buckler E.S."/>
            <person name="Lai J."/>
        </authorList>
    </citation>
    <scope>NUCLEOTIDE SEQUENCE [LARGE SCALE GENOMIC DNA]</scope>
    <source>
        <strain evidence="2">cv. Missouri 17</strain>
        <tissue evidence="1">Seedling</tissue>
    </source>
</reference>
<evidence type="ECO:0000313" key="1">
    <source>
        <dbReference type="EMBL" id="PWZ16616.1"/>
    </source>
</evidence>
<evidence type="ECO:0000313" key="2">
    <source>
        <dbReference type="Proteomes" id="UP000251960"/>
    </source>
</evidence>
<protein>
    <submittedName>
        <fullName evidence="1">Uncharacterized protein</fullName>
    </submittedName>
</protein>
<dbReference type="AlphaFoldDB" id="A0A3L6E6W5"/>